<proteinExistence type="predicted"/>
<keyword evidence="3" id="KW-1185">Reference proteome</keyword>
<evidence type="ECO:0000313" key="2">
    <source>
        <dbReference type="EMBL" id="MFC3760127.1"/>
    </source>
</evidence>
<organism evidence="2 3">
    <name type="scientific">Tenggerimyces flavus</name>
    <dbReference type="NCBI Taxonomy" id="1708749"/>
    <lineage>
        <taxon>Bacteria</taxon>
        <taxon>Bacillati</taxon>
        <taxon>Actinomycetota</taxon>
        <taxon>Actinomycetes</taxon>
        <taxon>Propionibacteriales</taxon>
        <taxon>Nocardioidaceae</taxon>
        <taxon>Tenggerimyces</taxon>
    </lineage>
</organism>
<evidence type="ECO:0000313" key="3">
    <source>
        <dbReference type="Proteomes" id="UP001595699"/>
    </source>
</evidence>
<comment type="caution">
    <text evidence="2">The sequence shown here is derived from an EMBL/GenBank/DDBJ whole genome shotgun (WGS) entry which is preliminary data.</text>
</comment>
<feature type="region of interest" description="Disordered" evidence="1">
    <location>
        <begin position="171"/>
        <end position="191"/>
    </location>
</feature>
<reference evidence="3" key="1">
    <citation type="journal article" date="2019" name="Int. J. Syst. Evol. Microbiol.">
        <title>The Global Catalogue of Microorganisms (GCM) 10K type strain sequencing project: providing services to taxonomists for standard genome sequencing and annotation.</title>
        <authorList>
            <consortium name="The Broad Institute Genomics Platform"/>
            <consortium name="The Broad Institute Genome Sequencing Center for Infectious Disease"/>
            <person name="Wu L."/>
            <person name="Ma J."/>
        </authorList>
    </citation>
    <scope>NUCLEOTIDE SEQUENCE [LARGE SCALE GENOMIC DNA]</scope>
    <source>
        <strain evidence="3">CGMCC 4.7241</strain>
    </source>
</reference>
<dbReference type="NCBIfam" id="TIGR03847">
    <property type="entry name" value="conserved hypothetical protein"/>
    <property type="match status" value="1"/>
</dbReference>
<protein>
    <submittedName>
        <fullName evidence="2">DUF3090 domain-containing protein</fullName>
    </submittedName>
</protein>
<evidence type="ECO:0000256" key="1">
    <source>
        <dbReference type="SAM" id="MobiDB-lite"/>
    </source>
</evidence>
<dbReference type="RefSeq" id="WP_205120058.1">
    <property type="nucleotide sequence ID" value="NZ_JAFBCM010000001.1"/>
</dbReference>
<gene>
    <name evidence="2" type="ORF">ACFOUW_04715</name>
</gene>
<dbReference type="EMBL" id="JBHRZH010000004">
    <property type="protein sequence ID" value="MFC3760127.1"/>
    <property type="molecule type" value="Genomic_DNA"/>
</dbReference>
<dbReference type="InterPro" id="IPR021441">
    <property type="entry name" value="DUF3090"/>
</dbReference>
<accession>A0ABV7Y4V7</accession>
<sequence length="191" mass="21051">MARVVHLHEMPERFVAGTVGAPGQRSFYLQARSSDQITTVALEKEQVSILAERVDAMLDEVLRLTGGKAVIPAIVPTDLDDDKPLEQPIIEEFRVGTLRLAWDSDTEKVVIEAYEVTEEESDPPPPVEEDPDAEGPETLVVRITGAQARAFVRRSLALISQGRPPCPFCGGPLDPDGHLCPRQNGYRRTEL</sequence>
<dbReference type="Proteomes" id="UP001595699">
    <property type="component" value="Unassembled WGS sequence"/>
</dbReference>
<name>A0ABV7Y4V7_9ACTN</name>
<dbReference type="Pfam" id="PF11290">
    <property type="entry name" value="DUF3090"/>
    <property type="match status" value="1"/>
</dbReference>